<dbReference type="Pfam" id="PF18899">
    <property type="entry name" value="DUF5655"/>
    <property type="match status" value="1"/>
</dbReference>
<proteinExistence type="predicted"/>
<dbReference type="OrthoDB" id="4942476at2"/>
<feature type="domain" description="DUF5655" evidence="1">
    <location>
        <begin position="9"/>
        <end position="113"/>
    </location>
</feature>
<evidence type="ECO:0000313" key="3">
    <source>
        <dbReference type="Proteomes" id="UP000324252"/>
    </source>
</evidence>
<dbReference type="Proteomes" id="UP000324252">
    <property type="component" value="Unassembled WGS sequence"/>
</dbReference>
<dbReference type="AlphaFoldDB" id="A0A1H0IYB5"/>
<protein>
    <recommendedName>
        <fullName evidence="1">DUF5655 domain-containing protein</fullName>
    </recommendedName>
</protein>
<dbReference type="EMBL" id="FQZZ01000003">
    <property type="protein sequence ID" value="SHK16222.1"/>
    <property type="molecule type" value="Genomic_DNA"/>
</dbReference>
<dbReference type="InterPro" id="IPR043714">
    <property type="entry name" value="DUF5655"/>
</dbReference>
<keyword evidence="3" id="KW-1185">Reference proteome</keyword>
<sequence>MSDEYIRGYLSDKTPSAVPVFMAFRDHALAAGEDVSEKVSRTMVAWKRTRSFATAYVKGRYLECSIDLLHPVEHRHLRASFHTTKKVVTNRFTLEPDEEVDAEMQAWLREAYADVGLGTAKRDR</sequence>
<organism evidence="2 3">
    <name type="scientific">Lutimaribacter pacificus</name>
    <dbReference type="NCBI Taxonomy" id="391948"/>
    <lineage>
        <taxon>Bacteria</taxon>
        <taxon>Pseudomonadati</taxon>
        <taxon>Pseudomonadota</taxon>
        <taxon>Alphaproteobacteria</taxon>
        <taxon>Rhodobacterales</taxon>
        <taxon>Roseobacteraceae</taxon>
        <taxon>Lutimaribacter</taxon>
    </lineage>
</organism>
<gene>
    <name evidence="2" type="ORF">SAMN05444142_103476</name>
</gene>
<dbReference type="RefSeq" id="WP_149788675.1">
    <property type="nucleotide sequence ID" value="NZ_FNIO01000005.1"/>
</dbReference>
<evidence type="ECO:0000259" key="1">
    <source>
        <dbReference type="Pfam" id="PF18899"/>
    </source>
</evidence>
<name>A0A1H0IYB5_9RHOB</name>
<reference evidence="2 3" key="1">
    <citation type="submission" date="2016-11" db="EMBL/GenBank/DDBJ databases">
        <authorList>
            <person name="Varghese N."/>
            <person name="Submissions S."/>
        </authorList>
    </citation>
    <scope>NUCLEOTIDE SEQUENCE [LARGE SCALE GENOMIC DNA]</scope>
    <source>
        <strain evidence="2 3">DSM 29620</strain>
    </source>
</reference>
<evidence type="ECO:0000313" key="2">
    <source>
        <dbReference type="EMBL" id="SHK16222.1"/>
    </source>
</evidence>
<accession>A0A1H0IYB5</accession>